<feature type="non-terminal residue" evidence="6">
    <location>
        <position position="259"/>
    </location>
</feature>
<accession>A0A836JKH3</accession>
<evidence type="ECO:0000313" key="6">
    <source>
        <dbReference type="EMBL" id="KAG5323354.1"/>
    </source>
</evidence>
<keyword evidence="7" id="KW-1185">Reference proteome</keyword>
<keyword evidence="1" id="KW-0479">Metal-binding</keyword>
<feature type="domain" description="BED-type" evidence="5">
    <location>
        <begin position="72"/>
        <end position="120"/>
    </location>
</feature>
<dbReference type="AlphaFoldDB" id="A0A836JKH3"/>
<dbReference type="EMBL" id="JAANIA010000721">
    <property type="protein sequence ID" value="KAG5323354.1"/>
    <property type="molecule type" value="Genomic_DNA"/>
</dbReference>
<protein>
    <submittedName>
        <fullName evidence="6">MAGL2 protein</fullName>
    </submittedName>
</protein>
<evidence type="ECO:0000256" key="4">
    <source>
        <dbReference type="PROSITE-ProRule" id="PRU00027"/>
    </source>
</evidence>
<dbReference type="GO" id="GO:0003677">
    <property type="term" value="F:DNA binding"/>
    <property type="evidence" value="ECO:0007669"/>
    <property type="project" value="InterPro"/>
</dbReference>
<dbReference type="Proteomes" id="UP000668214">
    <property type="component" value="Unassembled WGS sequence"/>
</dbReference>
<evidence type="ECO:0000256" key="3">
    <source>
        <dbReference type="ARBA" id="ARBA00022833"/>
    </source>
</evidence>
<dbReference type="GO" id="GO:0008270">
    <property type="term" value="F:zinc ion binding"/>
    <property type="evidence" value="ECO:0007669"/>
    <property type="project" value="UniProtKB-KW"/>
</dbReference>
<proteinExistence type="predicted"/>
<name>A0A836JKH3_9HYME</name>
<feature type="non-terminal residue" evidence="6">
    <location>
        <position position="1"/>
    </location>
</feature>
<keyword evidence="2 4" id="KW-0863">Zinc-finger</keyword>
<reference evidence="6" key="1">
    <citation type="submission" date="2020-02" db="EMBL/GenBank/DDBJ databases">
        <title>Relaxed selection underlies rapid genomic changes in the transitions from sociality to social parasitism in ants.</title>
        <authorList>
            <person name="Bi X."/>
        </authorList>
    </citation>
    <scope>NUCLEOTIDE SEQUENCE</scope>
    <source>
        <strain evidence="6">BGI-DK2014c</strain>
        <tissue evidence="6">Whole body</tissue>
    </source>
</reference>
<evidence type="ECO:0000313" key="7">
    <source>
        <dbReference type="Proteomes" id="UP000668214"/>
    </source>
</evidence>
<evidence type="ECO:0000259" key="5">
    <source>
        <dbReference type="PROSITE" id="PS50808"/>
    </source>
</evidence>
<dbReference type="InterPro" id="IPR003656">
    <property type="entry name" value="Znf_BED"/>
</dbReference>
<keyword evidence="3" id="KW-0862">Zinc</keyword>
<evidence type="ECO:0000256" key="1">
    <source>
        <dbReference type="ARBA" id="ARBA00022723"/>
    </source>
</evidence>
<organism evidence="6 7">
    <name type="scientific">Pseudoatta argentina</name>
    <dbReference type="NCBI Taxonomy" id="621737"/>
    <lineage>
        <taxon>Eukaryota</taxon>
        <taxon>Metazoa</taxon>
        <taxon>Ecdysozoa</taxon>
        <taxon>Arthropoda</taxon>
        <taxon>Hexapoda</taxon>
        <taxon>Insecta</taxon>
        <taxon>Pterygota</taxon>
        <taxon>Neoptera</taxon>
        <taxon>Endopterygota</taxon>
        <taxon>Hymenoptera</taxon>
        <taxon>Apocrita</taxon>
        <taxon>Aculeata</taxon>
        <taxon>Formicoidea</taxon>
        <taxon>Formicidae</taxon>
        <taxon>Myrmicinae</taxon>
        <taxon>Pseudoatta</taxon>
    </lineage>
</organism>
<comment type="caution">
    <text evidence="6">The sequence shown here is derived from an EMBL/GenBank/DDBJ whole genome shotgun (WGS) entry which is preliminary data.</text>
</comment>
<sequence length="259" mass="29980">MADQQLRGNKIRVFNVRVRQYLRKHYKSKEECIAICIHCLSEIRYRNQFSLLFLHLTVRHTELLTEEQKTDYNIHWAWDYFTPTSSGDAQCNICNKILKSIADQNLTRHLNLHRKTSATKTLEPSEYSANSSLESIEKIMANVKLPPELKPLDTEEVAGREELPGRVELPVGEELSVGHELPVGEELPVEEERLFGEELPVGEEFPFGEELPVGEIPIREALRNMDELQVLLNQSSDETRNFYSPDRECEITFDLLKKE</sequence>
<dbReference type="Pfam" id="PF02892">
    <property type="entry name" value="zf-BED"/>
    <property type="match status" value="1"/>
</dbReference>
<gene>
    <name evidence="6" type="primary">Magel2_1</name>
    <name evidence="6" type="ORF">G6Z78_0006591</name>
</gene>
<dbReference type="PROSITE" id="PS50808">
    <property type="entry name" value="ZF_BED"/>
    <property type="match status" value="1"/>
</dbReference>
<evidence type="ECO:0000256" key="2">
    <source>
        <dbReference type="ARBA" id="ARBA00022771"/>
    </source>
</evidence>